<name>A0LGR9_SYNFM</name>
<keyword evidence="1" id="KW-1133">Transmembrane helix</keyword>
<evidence type="ECO:0000313" key="2">
    <source>
        <dbReference type="EMBL" id="ABK16621.1"/>
    </source>
</evidence>
<dbReference type="InParanoid" id="A0LGR9"/>
<protein>
    <submittedName>
        <fullName evidence="2">Uncharacterized protein</fullName>
    </submittedName>
</protein>
<evidence type="ECO:0000313" key="3">
    <source>
        <dbReference type="Proteomes" id="UP000001784"/>
    </source>
</evidence>
<accession>A0LGR9</accession>
<dbReference type="Proteomes" id="UP000001784">
    <property type="component" value="Chromosome"/>
</dbReference>
<reference evidence="2 3" key="1">
    <citation type="submission" date="2006-10" db="EMBL/GenBank/DDBJ databases">
        <title>Complete sequence of Syntrophobacter fumaroxidans MPOB.</title>
        <authorList>
            <consortium name="US DOE Joint Genome Institute"/>
            <person name="Copeland A."/>
            <person name="Lucas S."/>
            <person name="Lapidus A."/>
            <person name="Barry K."/>
            <person name="Detter J.C."/>
            <person name="Glavina del Rio T."/>
            <person name="Hammon N."/>
            <person name="Israni S."/>
            <person name="Pitluck S."/>
            <person name="Goltsman E.G."/>
            <person name="Martinez M."/>
            <person name="Schmutz J."/>
            <person name="Larimer F."/>
            <person name="Land M."/>
            <person name="Hauser L."/>
            <person name="Kyrpides N."/>
            <person name="Kim E."/>
            <person name="Boone D.R."/>
            <person name="Brockman F."/>
            <person name="Culley D."/>
            <person name="Ferry J."/>
            <person name="Gunsalus R."/>
            <person name="McInerney M.J."/>
            <person name="Morrison M."/>
            <person name="Plugge C."/>
            <person name="Rohlin L."/>
            <person name="Scholten J."/>
            <person name="Sieber J."/>
            <person name="Stams A.J.M."/>
            <person name="Worm P."/>
            <person name="Henstra A.M."/>
            <person name="Richardson P."/>
        </authorList>
    </citation>
    <scope>NUCLEOTIDE SEQUENCE [LARGE SCALE GENOMIC DNA]</scope>
    <source>
        <strain evidence="3">DSM 10017 / MPOB</strain>
    </source>
</reference>
<dbReference type="KEGG" id="sfu:Sfum_0925"/>
<gene>
    <name evidence="2" type="ordered locus">Sfum_0925</name>
</gene>
<dbReference type="STRING" id="335543.Sfum_0925"/>
<dbReference type="HOGENOM" id="CLU_1795517_0_0_7"/>
<organism evidence="2 3">
    <name type="scientific">Syntrophobacter fumaroxidans (strain DSM 10017 / MPOB)</name>
    <dbReference type="NCBI Taxonomy" id="335543"/>
    <lineage>
        <taxon>Bacteria</taxon>
        <taxon>Pseudomonadati</taxon>
        <taxon>Thermodesulfobacteriota</taxon>
        <taxon>Syntrophobacteria</taxon>
        <taxon>Syntrophobacterales</taxon>
        <taxon>Syntrophobacteraceae</taxon>
        <taxon>Syntrophobacter</taxon>
    </lineage>
</organism>
<dbReference type="RefSeq" id="WP_011697792.1">
    <property type="nucleotide sequence ID" value="NC_008554.1"/>
</dbReference>
<evidence type="ECO:0000256" key="1">
    <source>
        <dbReference type="SAM" id="Phobius"/>
    </source>
</evidence>
<feature type="transmembrane region" description="Helical" evidence="1">
    <location>
        <begin position="112"/>
        <end position="132"/>
    </location>
</feature>
<feature type="transmembrane region" description="Helical" evidence="1">
    <location>
        <begin position="20"/>
        <end position="39"/>
    </location>
</feature>
<keyword evidence="1" id="KW-0472">Membrane</keyword>
<proteinExistence type="predicted"/>
<keyword evidence="3" id="KW-1185">Reference proteome</keyword>
<feature type="transmembrane region" description="Helical" evidence="1">
    <location>
        <begin position="59"/>
        <end position="83"/>
    </location>
</feature>
<dbReference type="AlphaFoldDB" id="A0LGR9"/>
<keyword evidence="1" id="KW-0812">Transmembrane</keyword>
<dbReference type="EMBL" id="CP000478">
    <property type="protein sequence ID" value="ABK16621.1"/>
    <property type="molecule type" value="Genomic_DNA"/>
</dbReference>
<sequence>MPDTIIPADKKFRTKVLCGFMLYLVVVLLINRYLAQYAAELKTLKQSDPRLAGREIKNLAIILFTCNGFFSSALAVWFGLIAARIRRSDSYPYPGMRLLKNTRLRTGSEAQAVAAAYVFVAGLLLATNYFIWRIYSGASRIAGG</sequence>